<evidence type="ECO:0000256" key="1">
    <source>
        <dbReference type="ARBA" id="ARBA00022649"/>
    </source>
</evidence>
<dbReference type="NCBIfam" id="NF047751">
    <property type="entry name" value="HepT_toxin"/>
    <property type="match status" value="1"/>
</dbReference>
<evidence type="ECO:0000256" key="2">
    <source>
        <dbReference type="ARBA" id="ARBA00022722"/>
    </source>
</evidence>
<dbReference type="Pfam" id="PF01934">
    <property type="entry name" value="HepT-like"/>
    <property type="match status" value="1"/>
</dbReference>
<proteinExistence type="inferred from homology"/>
<sequence length="143" mass="15137">MVNRDLVAAKLAELDDRIARIRAKCPATSALLSTDRDALDLVSFNLMLAVQSCSDIASHLIADEGWPAANHLAACFNRLRDEGVLSATTAASLGRAVGLRNVVAHGDSGINPAMVHAAATQGARDLEAFAREVAVWLAQRHSP</sequence>
<dbReference type="InterPro" id="IPR052379">
    <property type="entry name" value="Type_VII_TA_RNase"/>
</dbReference>
<dbReference type="PANTHER" id="PTHR33397:SF5">
    <property type="entry name" value="RNASE YUTE-RELATED"/>
    <property type="match status" value="1"/>
</dbReference>
<dbReference type="GO" id="GO:0110001">
    <property type="term" value="C:toxin-antitoxin complex"/>
    <property type="evidence" value="ECO:0007669"/>
    <property type="project" value="InterPro"/>
</dbReference>
<dbReference type="InterPro" id="IPR008201">
    <property type="entry name" value="HepT-like"/>
</dbReference>
<evidence type="ECO:0000256" key="4">
    <source>
        <dbReference type="ARBA" id="ARBA00024207"/>
    </source>
</evidence>
<evidence type="ECO:0000256" key="3">
    <source>
        <dbReference type="ARBA" id="ARBA00022801"/>
    </source>
</evidence>
<dbReference type="GO" id="GO:0004540">
    <property type="term" value="F:RNA nuclease activity"/>
    <property type="evidence" value="ECO:0007669"/>
    <property type="project" value="InterPro"/>
</dbReference>
<keyword evidence="2" id="KW-0540">Nuclease</keyword>
<dbReference type="PANTHER" id="PTHR33397">
    <property type="entry name" value="UPF0331 PROTEIN YUTE"/>
    <property type="match status" value="1"/>
</dbReference>
<accession>A0A0K1ELX9</accession>
<dbReference type="GO" id="GO:0016787">
    <property type="term" value="F:hydrolase activity"/>
    <property type="evidence" value="ECO:0007669"/>
    <property type="project" value="UniProtKB-KW"/>
</dbReference>
<evidence type="ECO:0000313" key="5">
    <source>
        <dbReference type="EMBL" id="AKT41667.1"/>
    </source>
</evidence>
<dbReference type="KEGG" id="ccro:CMC5_058730"/>
<gene>
    <name evidence="5" type="ORF">CMC5_058730</name>
</gene>
<dbReference type="Gene3D" id="1.20.120.580">
    <property type="entry name" value="bsu32300-like"/>
    <property type="match status" value="1"/>
</dbReference>
<dbReference type="STRING" id="52.CMC5_058730"/>
<organism evidence="5 6">
    <name type="scientific">Chondromyces crocatus</name>
    <dbReference type="NCBI Taxonomy" id="52"/>
    <lineage>
        <taxon>Bacteria</taxon>
        <taxon>Pseudomonadati</taxon>
        <taxon>Myxococcota</taxon>
        <taxon>Polyangia</taxon>
        <taxon>Polyangiales</taxon>
        <taxon>Polyangiaceae</taxon>
        <taxon>Chondromyces</taxon>
    </lineage>
</organism>
<name>A0A0K1ELX9_CHOCO</name>
<protein>
    <recommendedName>
        <fullName evidence="7">DUF86 domain-containing protein</fullName>
    </recommendedName>
</protein>
<keyword evidence="3" id="KW-0378">Hydrolase</keyword>
<keyword evidence="6" id="KW-1185">Reference proteome</keyword>
<comment type="similarity">
    <text evidence="4">Belongs to the HepT RNase toxin family.</text>
</comment>
<dbReference type="OrthoDB" id="5368533at2"/>
<evidence type="ECO:0000313" key="6">
    <source>
        <dbReference type="Proteomes" id="UP000067626"/>
    </source>
</evidence>
<keyword evidence="1" id="KW-1277">Toxin-antitoxin system</keyword>
<dbReference type="Proteomes" id="UP000067626">
    <property type="component" value="Chromosome"/>
</dbReference>
<dbReference type="EMBL" id="CP012159">
    <property type="protein sequence ID" value="AKT41667.1"/>
    <property type="molecule type" value="Genomic_DNA"/>
</dbReference>
<dbReference type="AlphaFoldDB" id="A0A0K1ELX9"/>
<evidence type="ECO:0008006" key="7">
    <source>
        <dbReference type="Google" id="ProtNLM"/>
    </source>
</evidence>
<dbReference type="RefSeq" id="WP_050433413.1">
    <property type="nucleotide sequence ID" value="NZ_CP012159.1"/>
</dbReference>
<reference evidence="5 6" key="1">
    <citation type="submission" date="2015-07" db="EMBL/GenBank/DDBJ databases">
        <title>Genome analysis of myxobacterium Chondromyces crocatus Cm c5 reveals a high potential for natural compound synthesis and the genetic basis for the loss of fruiting body formation.</title>
        <authorList>
            <person name="Zaburannyi N."/>
            <person name="Bunk B."/>
            <person name="Maier J."/>
            <person name="Overmann J."/>
            <person name="Mueller R."/>
        </authorList>
    </citation>
    <scope>NUCLEOTIDE SEQUENCE [LARGE SCALE GENOMIC DNA]</scope>
    <source>
        <strain evidence="5 6">Cm c5</strain>
    </source>
</reference>
<dbReference type="InterPro" id="IPR037038">
    <property type="entry name" value="HepT-like_sf"/>
</dbReference>